<feature type="domain" description="Cation/H+ exchanger transmembrane" evidence="8">
    <location>
        <begin position="16"/>
        <end position="382"/>
    </location>
</feature>
<evidence type="ECO:0000256" key="6">
    <source>
        <dbReference type="ARBA" id="ARBA00023136"/>
    </source>
</evidence>
<keyword evidence="10" id="KW-1185">Reference proteome</keyword>
<dbReference type="Proteomes" id="UP000243250">
    <property type="component" value="Unassembled WGS sequence"/>
</dbReference>
<evidence type="ECO:0000256" key="1">
    <source>
        <dbReference type="ARBA" id="ARBA00004141"/>
    </source>
</evidence>
<comment type="similarity">
    <text evidence="2">Belongs to the monovalent cation:proton antiporter 2 (CPA2) transporter (TC 2.A.37) family.</text>
</comment>
<dbReference type="GO" id="GO:0015297">
    <property type="term" value="F:antiporter activity"/>
    <property type="evidence" value="ECO:0007669"/>
    <property type="project" value="InterPro"/>
</dbReference>
<feature type="transmembrane region" description="Helical" evidence="7">
    <location>
        <begin position="269"/>
        <end position="288"/>
    </location>
</feature>
<feature type="transmembrane region" description="Helical" evidence="7">
    <location>
        <begin position="224"/>
        <end position="257"/>
    </location>
</feature>
<evidence type="ECO:0000256" key="5">
    <source>
        <dbReference type="ARBA" id="ARBA00022989"/>
    </source>
</evidence>
<feature type="transmembrane region" description="Helical" evidence="7">
    <location>
        <begin position="191"/>
        <end position="212"/>
    </location>
</feature>
<dbReference type="InterPro" id="IPR038770">
    <property type="entry name" value="Na+/solute_symporter_sf"/>
</dbReference>
<reference evidence="10" key="1">
    <citation type="submission" date="2016-10" db="EMBL/GenBank/DDBJ databases">
        <authorList>
            <person name="Varghese N."/>
            <person name="Submissions S."/>
        </authorList>
    </citation>
    <scope>NUCLEOTIDE SEQUENCE [LARGE SCALE GENOMIC DNA]</scope>
    <source>
        <strain evidence="10">CGMCC 1.8711</strain>
    </source>
</reference>
<dbReference type="RefSeq" id="WP_089875706.1">
    <property type="nucleotide sequence ID" value="NZ_FOYS01000001.1"/>
</dbReference>
<dbReference type="OrthoDB" id="12029at2157"/>
<dbReference type="Gene3D" id="1.20.1530.20">
    <property type="match status" value="1"/>
</dbReference>
<protein>
    <submittedName>
        <fullName evidence="9">Monovalent cation:H+ antiporter-2, CPA2 family</fullName>
    </submittedName>
</protein>
<accession>A0A1I6FQK5</accession>
<feature type="transmembrane region" description="Helical" evidence="7">
    <location>
        <begin position="94"/>
        <end position="116"/>
    </location>
</feature>
<feature type="transmembrane region" description="Helical" evidence="7">
    <location>
        <begin position="155"/>
        <end position="179"/>
    </location>
</feature>
<feature type="transmembrane region" description="Helical" evidence="7">
    <location>
        <begin position="294"/>
        <end position="318"/>
    </location>
</feature>
<gene>
    <name evidence="9" type="ORF">SAMN04488124_0084</name>
</gene>
<evidence type="ECO:0000256" key="7">
    <source>
        <dbReference type="SAM" id="Phobius"/>
    </source>
</evidence>
<sequence length="400" mass="41708">MVELNLLATLGILLSILALAGVTALRFDQSVVPAYILVGIAVGPHAPTVAGTSLALVDDPGVVRLFGDIGVVLLLFFVGLELSLDELFANRDELLRAGVIDVGISLPLGFLLGLGFGFDWFEAAFFALIVFNSSTVIIAKLLVDLGWVADPEAKAILGVGVVEDVVTAFGFAALAVLLVDGGDVSSLPFSLVRSVLFLLALVAFAHYGASVLERLFDDRPSELFLLGVLGLATFVAGVGLAVGVSEAVAAFVAGTAFGRTHHVDRIRRLVASSRDLFAATFFLGIGLATDPALLFDTFAVVTVATVVTTAGQLSSGFLAGRAYGLDRRRAIRVGCALTPRGEFSLVVAAFLTTAGTTPALSEAIPAFTVGYVLMTSVLGTVLMRRADLFARMVTRFSPAG</sequence>
<organism evidence="9 10">
    <name type="scientific">Halogeometricum limi</name>
    <dbReference type="NCBI Taxonomy" id="555875"/>
    <lineage>
        <taxon>Archaea</taxon>
        <taxon>Methanobacteriati</taxon>
        <taxon>Methanobacteriota</taxon>
        <taxon>Stenosarchaea group</taxon>
        <taxon>Halobacteria</taxon>
        <taxon>Halobacteriales</taxon>
        <taxon>Haloferacaceae</taxon>
        <taxon>Halogeometricum</taxon>
    </lineage>
</organism>
<feature type="transmembrane region" description="Helical" evidence="7">
    <location>
        <begin position="63"/>
        <end position="82"/>
    </location>
</feature>
<dbReference type="GO" id="GO:0016020">
    <property type="term" value="C:membrane"/>
    <property type="evidence" value="ECO:0007669"/>
    <property type="project" value="UniProtKB-SubCell"/>
</dbReference>
<feature type="transmembrane region" description="Helical" evidence="7">
    <location>
        <begin position="34"/>
        <end position="56"/>
    </location>
</feature>
<evidence type="ECO:0000259" key="8">
    <source>
        <dbReference type="Pfam" id="PF00999"/>
    </source>
</evidence>
<evidence type="ECO:0000313" key="9">
    <source>
        <dbReference type="EMBL" id="SFR32232.1"/>
    </source>
</evidence>
<feature type="transmembrane region" description="Helical" evidence="7">
    <location>
        <begin position="363"/>
        <end position="382"/>
    </location>
</feature>
<dbReference type="Pfam" id="PF00999">
    <property type="entry name" value="Na_H_Exchanger"/>
    <property type="match status" value="1"/>
</dbReference>
<dbReference type="PANTHER" id="PTHR42751:SF6">
    <property type="entry name" value="CONSERVED INTEGRAL MEMBRANE TRANSPORT PROTEIN-RELATED"/>
    <property type="match status" value="1"/>
</dbReference>
<feature type="transmembrane region" description="Helical" evidence="7">
    <location>
        <begin position="123"/>
        <end position="143"/>
    </location>
</feature>
<dbReference type="InterPro" id="IPR006153">
    <property type="entry name" value="Cation/H_exchanger_TM"/>
</dbReference>
<proteinExistence type="inferred from homology"/>
<name>A0A1I6FQK5_9EURY</name>
<dbReference type="EMBL" id="FOYS01000001">
    <property type="protein sequence ID" value="SFR32232.1"/>
    <property type="molecule type" value="Genomic_DNA"/>
</dbReference>
<evidence type="ECO:0000256" key="3">
    <source>
        <dbReference type="ARBA" id="ARBA00022448"/>
    </source>
</evidence>
<comment type="subcellular location">
    <subcellularLocation>
        <location evidence="1">Membrane</location>
        <topology evidence="1">Multi-pass membrane protein</topology>
    </subcellularLocation>
</comment>
<evidence type="ECO:0000313" key="10">
    <source>
        <dbReference type="Proteomes" id="UP000243250"/>
    </source>
</evidence>
<keyword evidence="4 7" id="KW-0812">Transmembrane</keyword>
<dbReference type="PANTHER" id="PTHR42751">
    <property type="entry name" value="SODIUM/HYDROGEN EXCHANGER FAMILY/TRKA DOMAIN PROTEIN"/>
    <property type="match status" value="1"/>
</dbReference>
<keyword evidence="6 7" id="KW-0472">Membrane</keyword>
<evidence type="ECO:0000256" key="2">
    <source>
        <dbReference type="ARBA" id="ARBA00005551"/>
    </source>
</evidence>
<dbReference type="AlphaFoldDB" id="A0A1I6FQK5"/>
<dbReference type="STRING" id="555875.SAMN04488124_0084"/>
<evidence type="ECO:0000256" key="4">
    <source>
        <dbReference type="ARBA" id="ARBA00022692"/>
    </source>
</evidence>
<keyword evidence="5 7" id="KW-1133">Transmembrane helix</keyword>
<keyword evidence="3" id="KW-0813">Transport</keyword>
<dbReference type="GO" id="GO:1902600">
    <property type="term" value="P:proton transmembrane transport"/>
    <property type="evidence" value="ECO:0007669"/>
    <property type="project" value="InterPro"/>
</dbReference>